<dbReference type="Pfam" id="PF09822">
    <property type="entry name" value="ABC_transp_aux"/>
    <property type="match status" value="1"/>
</dbReference>
<dbReference type="InterPro" id="IPR019196">
    <property type="entry name" value="ABC_transp_unknown"/>
</dbReference>
<keyword evidence="1" id="KW-1133">Transmembrane helix</keyword>
<evidence type="ECO:0000259" key="3">
    <source>
        <dbReference type="Pfam" id="PF23357"/>
    </source>
</evidence>
<dbReference type="Proteomes" id="UP000632377">
    <property type="component" value="Unassembled WGS sequence"/>
</dbReference>
<evidence type="ECO:0000256" key="1">
    <source>
        <dbReference type="SAM" id="Phobius"/>
    </source>
</evidence>
<evidence type="ECO:0000313" key="5">
    <source>
        <dbReference type="Proteomes" id="UP000632377"/>
    </source>
</evidence>
<feature type="transmembrane region" description="Helical" evidence="1">
    <location>
        <begin position="448"/>
        <end position="471"/>
    </location>
</feature>
<feature type="domain" description="ABC-type uncharacterised transport system" evidence="2">
    <location>
        <begin position="184"/>
        <end position="416"/>
    </location>
</feature>
<feature type="transmembrane region" description="Helical" evidence="1">
    <location>
        <begin position="20"/>
        <end position="39"/>
    </location>
</feature>
<sequence length="476" mass="52626">MKKFDIGKSFKNNRFKYGGYSALAAILVLAVLVAVNLVASKLDIKKDLSKDKIYSITDQSVNIVKNLKSDVKIYAFFETGNEDPNVKMVLDKYESASKKVSVQYRDPIKQPQLAKKYSTSDKTVGAGSIVVESGSKFKTVDYNDLYNYSSNQYGQTDINSFAAEQQITNAIIYVTSGTQHTLYTLTGHQEKQLDEDIKKQLDVENYQVKDINLLQGNAQLVKDNLLVVNAPLKDISKEEADKIKSFLASGGRAAFFVDITKEVLPNFQSVLSAYGVKPQNALVVEGQADMIANSAIELLPSIQSHDIVNAIKSNKTPLYMPVMQGIENLKLNKDSLKIEPLLSSSSNSWAKTNLNSTKMSKETGDLNGPFNIAVAITDEDKTSGNTAKLIVVGGSTFMNSNINSATSGTNLDFVMNSFNWLQDKKDSITIRPKNFETSSLMINELQKLAWSGVVVILIPLVIAILGVTVWFRRRHR</sequence>
<dbReference type="InterPro" id="IPR055396">
    <property type="entry name" value="DUF7088"/>
</dbReference>
<dbReference type="Pfam" id="PF23357">
    <property type="entry name" value="DUF7088"/>
    <property type="match status" value="1"/>
</dbReference>
<dbReference type="EMBL" id="JAESWC010000002">
    <property type="protein sequence ID" value="MBL4935404.1"/>
    <property type="molecule type" value="Genomic_DNA"/>
</dbReference>
<evidence type="ECO:0000313" key="4">
    <source>
        <dbReference type="EMBL" id="MBL4935404.1"/>
    </source>
</evidence>
<keyword evidence="5" id="KW-1185">Reference proteome</keyword>
<proteinExistence type="predicted"/>
<reference evidence="4 5" key="1">
    <citation type="submission" date="2021-01" db="EMBL/GenBank/DDBJ databases">
        <title>Genome public.</title>
        <authorList>
            <person name="Liu C."/>
            <person name="Sun Q."/>
        </authorList>
    </citation>
    <scope>NUCLEOTIDE SEQUENCE [LARGE SCALE GENOMIC DNA]</scope>
    <source>
        <strain evidence="4 5">YIM B02515</strain>
    </source>
</reference>
<dbReference type="RefSeq" id="WP_202748009.1">
    <property type="nucleotide sequence ID" value="NZ_JAESWC010000002.1"/>
</dbReference>
<name>A0ABS1TAQ1_9CLOT</name>
<organism evidence="4 5">
    <name type="scientific">Clostridium rhizosphaerae</name>
    <dbReference type="NCBI Taxonomy" id="2803861"/>
    <lineage>
        <taxon>Bacteria</taxon>
        <taxon>Bacillati</taxon>
        <taxon>Bacillota</taxon>
        <taxon>Clostridia</taxon>
        <taxon>Eubacteriales</taxon>
        <taxon>Clostridiaceae</taxon>
        <taxon>Clostridium</taxon>
    </lineage>
</organism>
<accession>A0ABS1TAQ1</accession>
<evidence type="ECO:0000259" key="2">
    <source>
        <dbReference type="Pfam" id="PF09822"/>
    </source>
</evidence>
<gene>
    <name evidence="4" type="ORF">JK636_06490</name>
</gene>
<protein>
    <submittedName>
        <fullName evidence="4">GldG family protein</fullName>
    </submittedName>
</protein>
<feature type="domain" description="DUF7088" evidence="3">
    <location>
        <begin position="50"/>
        <end position="119"/>
    </location>
</feature>
<keyword evidence="1" id="KW-0812">Transmembrane</keyword>
<comment type="caution">
    <text evidence="4">The sequence shown here is derived from an EMBL/GenBank/DDBJ whole genome shotgun (WGS) entry which is preliminary data.</text>
</comment>
<keyword evidence="1" id="KW-0472">Membrane</keyword>